<dbReference type="SUPFAM" id="SSF52833">
    <property type="entry name" value="Thioredoxin-like"/>
    <property type="match status" value="1"/>
</dbReference>
<dbReference type="PANTHER" id="PTHR48069">
    <property type="entry name" value="DIHYDROFOLATE REDUCTASE"/>
    <property type="match status" value="1"/>
</dbReference>
<dbReference type="Proteomes" id="UP000824596">
    <property type="component" value="Unassembled WGS sequence"/>
</dbReference>
<comment type="similarity">
    <text evidence="7">Belongs to the dihydrofolate reductase family.</text>
</comment>
<evidence type="ECO:0000259" key="8">
    <source>
        <dbReference type="PROSITE" id="PS51330"/>
    </source>
</evidence>
<dbReference type="GO" id="GO:0046654">
    <property type="term" value="P:tetrahydrofolate biosynthetic process"/>
    <property type="evidence" value="ECO:0007669"/>
    <property type="project" value="InterPro"/>
</dbReference>
<evidence type="ECO:0000256" key="3">
    <source>
        <dbReference type="ARBA" id="ARBA00018886"/>
    </source>
</evidence>
<dbReference type="GO" id="GO:0004146">
    <property type="term" value="F:dihydrofolate reductase activity"/>
    <property type="evidence" value="ECO:0007669"/>
    <property type="project" value="UniProtKB-EC"/>
</dbReference>
<keyword evidence="5" id="KW-0521">NADP</keyword>
<dbReference type="PROSITE" id="PS00075">
    <property type="entry name" value="DHFR_1"/>
    <property type="match status" value="1"/>
</dbReference>
<dbReference type="InterPro" id="IPR001853">
    <property type="entry name" value="DSBA-like_thioredoxin_dom"/>
</dbReference>
<dbReference type="PROSITE" id="PS51330">
    <property type="entry name" value="DHFR_2"/>
    <property type="match status" value="1"/>
</dbReference>
<dbReference type="GO" id="GO:0046655">
    <property type="term" value="P:folic acid metabolic process"/>
    <property type="evidence" value="ECO:0007669"/>
    <property type="project" value="TreeGrafter"/>
</dbReference>
<organism evidence="9 10">
    <name type="scientific">Hirsutella rhossiliensis</name>
    <dbReference type="NCBI Taxonomy" id="111463"/>
    <lineage>
        <taxon>Eukaryota</taxon>
        <taxon>Fungi</taxon>
        <taxon>Dikarya</taxon>
        <taxon>Ascomycota</taxon>
        <taxon>Pezizomycotina</taxon>
        <taxon>Sordariomycetes</taxon>
        <taxon>Hypocreomycetidae</taxon>
        <taxon>Hypocreales</taxon>
        <taxon>Ophiocordycipitaceae</taxon>
        <taxon>Hirsutella</taxon>
    </lineage>
</organism>
<dbReference type="GO" id="GO:0005739">
    <property type="term" value="C:mitochondrion"/>
    <property type="evidence" value="ECO:0007669"/>
    <property type="project" value="TreeGrafter"/>
</dbReference>
<dbReference type="GO" id="GO:0046452">
    <property type="term" value="P:dihydrofolate metabolic process"/>
    <property type="evidence" value="ECO:0007669"/>
    <property type="project" value="TreeGrafter"/>
</dbReference>
<dbReference type="Gene3D" id="3.40.430.10">
    <property type="entry name" value="Dihydrofolate Reductase, subunit A"/>
    <property type="match status" value="1"/>
</dbReference>
<protein>
    <recommendedName>
        <fullName evidence="3">Dihydrofolate reductase</fullName>
        <ecNumber evidence="2">1.5.1.3</ecNumber>
    </recommendedName>
</protein>
<dbReference type="InterPro" id="IPR017925">
    <property type="entry name" value="DHFR_CS"/>
</dbReference>
<reference evidence="9" key="1">
    <citation type="submission" date="2021-09" db="EMBL/GenBank/DDBJ databases">
        <title>A high-quality genome of the endoparasitic fungus Hirsutella rhossiliensis with a comparison of Hirsutella genomes reveals transposable elements contributing to genome size variation.</title>
        <authorList>
            <person name="Lin R."/>
            <person name="Jiao Y."/>
            <person name="Sun X."/>
            <person name="Ling J."/>
            <person name="Xie B."/>
            <person name="Cheng X."/>
        </authorList>
    </citation>
    <scope>NUCLEOTIDE SEQUENCE</scope>
    <source>
        <strain evidence="9">HR02</strain>
    </source>
</reference>
<evidence type="ECO:0000313" key="9">
    <source>
        <dbReference type="EMBL" id="KAH0966747.1"/>
    </source>
</evidence>
<dbReference type="OrthoDB" id="4664297at2759"/>
<dbReference type="GeneID" id="68351285"/>
<dbReference type="CDD" id="cd00209">
    <property type="entry name" value="DHFR"/>
    <property type="match status" value="1"/>
</dbReference>
<evidence type="ECO:0000256" key="5">
    <source>
        <dbReference type="ARBA" id="ARBA00022857"/>
    </source>
</evidence>
<proteinExistence type="inferred from homology"/>
<comment type="pathway">
    <text evidence="1">Cofactor biosynthesis; tetrahydrofolate biosynthesis; 5,6,7,8-tetrahydrofolate from 7,8-dihydrofolate: step 1/1.</text>
</comment>
<gene>
    <name evidence="9" type="ORF">HRG_02156</name>
</gene>
<dbReference type="Pfam" id="PF00186">
    <property type="entry name" value="DHFR_1"/>
    <property type="match status" value="1"/>
</dbReference>
<dbReference type="Pfam" id="PF01323">
    <property type="entry name" value="DSBA"/>
    <property type="match status" value="1"/>
</dbReference>
<evidence type="ECO:0000256" key="2">
    <source>
        <dbReference type="ARBA" id="ARBA00012856"/>
    </source>
</evidence>
<dbReference type="PANTHER" id="PTHR48069:SF3">
    <property type="entry name" value="DIHYDROFOLATE REDUCTASE"/>
    <property type="match status" value="1"/>
</dbReference>
<keyword evidence="4" id="KW-0554">One-carbon metabolism</keyword>
<dbReference type="AlphaFoldDB" id="A0A9P8N8U2"/>
<dbReference type="SUPFAM" id="SSF53597">
    <property type="entry name" value="Dihydrofolate reductase-like"/>
    <property type="match status" value="1"/>
</dbReference>
<evidence type="ECO:0000256" key="6">
    <source>
        <dbReference type="ARBA" id="ARBA00023002"/>
    </source>
</evidence>
<comment type="caution">
    <text evidence="9">The sequence shown here is derived from an EMBL/GenBank/DDBJ whole genome shotgun (WGS) entry which is preliminary data.</text>
</comment>
<dbReference type="InterPro" id="IPR012259">
    <property type="entry name" value="DHFR"/>
</dbReference>
<dbReference type="EC" id="1.5.1.3" evidence="2"/>
<dbReference type="InterPro" id="IPR036249">
    <property type="entry name" value="Thioredoxin-like_sf"/>
</dbReference>
<dbReference type="InterPro" id="IPR001796">
    <property type="entry name" value="DHFR_dom"/>
</dbReference>
<evidence type="ECO:0000256" key="4">
    <source>
        <dbReference type="ARBA" id="ARBA00022563"/>
    </source>
</evidence>
<name>A0A9P8N8U2_9HYPO</name>
<sequence length="464" mass="50825">MGRGRIDCYLDIASFYSYVAFVDLLNNLDKLAANGVQVEFHPVFLGGIMQSTGNRPPWMVKAKGAYLSWDSARAAHAVGITDWATPPRLLDMAKTMSPLRALLFIKANHPPPVLHAALLALFRRFWTPPHVFLGDDDNLAAALADAAGSSGGPGNGERLFAPDEVRRIMAGREAFRDALKAETDRALELGAFGAPWLWVTDGAGKAEPFFGSDRFAQIYQHLGIAHQDAKVLAPESKLNRRIPSANNARMQPPELTLIVAATRSMGIGAHGSMPWTGLRKEMRYFARVTSRLPAQAPPQAVNAVIMGRKTWDSIPAKFRPLRGRLNIVITRSASPPQTATAPSAAVPSTSPIRVPSLDDALEYARARQADGALARVFVVGGAQVYAAALAHPATRRVLLTSIDRDLHCDTFFPLNLADGSDAAREWVRRSSDQLRQWTGETLNDVRHEENGTSYEFQMWEKEDS</sequence>
<evidence type="ECO:0000256" key="7">
    <source>
        <dbReference type="RuleBase" id="RU004474"/>
    </source>
</evidence>
<dbReference type="InterPro" id="IPR024072">
    <property type="entry name" value="DHFR-like_dom_sf"/>
</dbReference>
<dbReference type="PRINTS" id="PR00070">
    <property type="entry name" value="DHFR"/>
</dbReference>
<keyword evidence="6" id="KW-0560">Oxidoreductase</keyword>
<keyword evidence="10" id="KW-1185">Reference proteome</keyword>
<dbReference type="RefSeq" id="XP_044724260.1">
    <property type="nucleotide sequence ID" value="XM_044860627.1"/>
</dbReference>
<evidence type="ECO:0000313" key="10">
    <source>
        <dbReference type="Proteomes" id="UP000824596"/>
    </source>
</evidence>
<dbReference type="GO" id="GO:0006730">
    <property type="term" value="P:one-carbon metabolic process"/>
    <property type="evidence" value="ECO:0007669"/>
    <property type="project" value="UniProtKB-KW"/>
</dbReference>
<dbReference type="EMBL" id="JAIZPD010000002">
    <property type="protein sequence ID" value="KAH0966747.1"/>
    <property type="molecule type" value="Genomic_DNA"/>
</dbReference>
<dbReference type="GO" id="GO:0050661">
    <property type="term" value="F:NADP binding"/>
    <property type="evidence" value="ECO:0007669"/>
    <property type="project" value="InterPro"/>
</dbReference>
<accession>A0A9P8N8U2</accession>
<dbReference type="Gene3D" id="3.40.30.10">
    <property type="entry name" value="Glutaredoxin"/>
    <property type="match status" value="1"/>
</dbReference>
<feature type="domain" description="DHFR" evidence="8">
    <location>
        <begin position="254"/>
        <end position="461"/>
    </location>
</feature>
<evidence type="ECO:0000256" key="1">
    <source>
        <dbReference type="ARBA" id="ARBA00004903"/>
    </source>
</evidence>